<evidence type="ECO:0000313" key="11">
    <source>
        <dbReference type="RefSeq" id="XP_033463101.1"/>
    </source>
</evidence>
<reference evidence="11" key="3">
    <citation type="submission" date="2025-08" db="UniProtKB">
        <authorList>
            <consortium name="RefSeq"/>
        </authorList>
    </citation>
    <scope>IDENTIFICATION</scope>
    <source>
        <strain evidence="11">CBS 342.82</strain>
    </source>
</reference>
<dbReference type="Gene3D" id="3.40.850.10">
    <property type="entry name" value="Kinesin motor domain"/>
    <property type="match status" value="1"/>
</dbReference>
<dbReference type="Proteomes" id="UP000504637">
    <property type="component" value="Unplaced"/>
</dbReference>
<gene>
    <name evidence="11" type="ORF">K489DRAFT_376461</name>
</gene>
<feature type="region of interest" description="Disordered" evidence="8">
    <location>
        <begin position="587"/>
        <end position="658"/>
    </location>
</feature>
<evidence type="ECO:0000256" key="1">
    <source>
        <dbReference type="ARBA" id="ARBA00022701"/>
    </source>
</evidence>
<dbReference type="GO" id="GO:0005524">
    <property type="term" value="F:ATP binding"/>
    <property type="evidence" value="ECO:0007669"/>
    <property type="project" value="UniProtKB-UniRule"/>
</dbReference>
<evidence type="ECO:0000313" key="10">
    <source>
        <dbReference type="Proteomes" id="UP000504637"/>
    </source>
</evidence>
<dbReference type="GO" id="GO:0007018">
    <property type="term" value="P:microtubule-based movement"/>
    <property type="evidence" value="ECO:0007669"/>
    <property type="project" value="InterPro"/>
</dbReference>
<protein>
    <recommendedName>
        <fullName evidence="6">Kinesin-like protein</fullName>
    </recommendedName>
</protein>
<dbReference type="InterPro" id="IPR036961">
    <property type="entry name" value="Kinesin_motor_dom_sf"/>
</dbReference>
<dbReference type="PROSITE" id="PS50067">
    <property type="entry name" value="KINESIN_MOTOR_2"/>
    <property type="match status" value="1"/>
</dbReference>
<reference evidence="11" key="2">
    <citation type="submission" date="2020-04" db="EMBL/GenBank/DDBJ databases">
        <authorList>
            <consortium name="NCBI Genome Project"/>
        </authorList>
    </citation>
    <scope>NUCLEOTIDE SEQUENCE</scope>
    <source>
        <strain evidence="11">CBS 342.82</strain>
    </source>
</reference>
<dbReference type="InterPro" id="IPR019821">
    <property type="entry name" value="Kinesin_motor_CS"/>
</dbReference>
<feature type="coiled-coil region" evidence="7">
    <location>
        <begin position="487"/>
        <end position="514"/>
    </location>
</feature>
<dbReference type="PANTHER" id="PTHR24115">
    <property type="entry name" value="KINESIN-RELATED"/>
    <property type="match status" value="1"/>
</dbReference>
<keyword evidence="11" id="KW-0378">Hydrolase</keyword>
<dbReference type="GO" id="GO:0008017">
    <property type="term" value="F:microtubule binding"/>
    <property type="evidence" value="ECO:0007669"/>
    <property type="project" value="InterPro"/>
</dbReference>
<accession>A0A6J3MDG9</accession>
<evidence type="ECO:0000256" key="5">
    <source>
        <dbReference type="PROSITE-ProRule" id="PRU00283"/>
    </source>
</evidence>
<dbReference type="FunFam" id="3.40.850.10:FF:000091">
    <property type="entry name" value="Kinesin family protein"/>
    <property type="match status" value="1"/>
</dbReference>
<dbReference type="GO" id="GO:0003777">
    <property type="term" value="F:microtubule motor activity"/>
    <property type="evidence" value="ECO:0007669"/>
    <property type="project" value="InterPro"/>
</dbReference>
<dbReference type="PRINTS" id="PR00380">
    <property type="entry name" value="KINESINHEAVY"/>
</dbReference>
<evidence type="ECO:0000259" key="9">
    <source>
        <dbReference type="PROSITE" id="PS50067"/>
    </source>
</evidence>
<dbReference type="GO" id="GO:0016887">
    <property type="term" value="F:ATP hydrolysis activity"/>
    <property type="evidence" value="ECO:0007669"/>
    <property type="project" value="TreeGrafter"/>
</dbReference>
<comment type="similarity">
    <text evidence="5 6">Belongs to the TRAFAC class myosin-kinesin ATPase superfamily. Kinesin family.</text>
</comment>
<dbReference type="GO" id="GO:0005634">
    <property type="term" value="C:nucleus"/>
    <property type="evidence" value="ECO:0007669"/>
    <property type="project" value="TreeGrafter"/>
</dbReference>
<dbReference type="InterPro" id="IPR027640">
    <property type="entry name" value="Kinesin-like_fam"/>
</dbReference>
<dbReference type="GO" id="GO:0005871">
    <property type="term" value="C:kinesin complex"/>
    <property type="evidence" value="ECO:0007669"/>
    <property type="project" value="TreeGrafter"/>
</dbReference>
<dbReference type="RefSeq" id="XP_033463101.1">
    <property type="nucleotide sequence ID" value="XM_033603919.1"/>
</dbReference>
<feature type="compositionally biased region" description="Basic and acidic residues" evidence="8">
    <location>
        <begin position="590"/>
        <end position="611"/>
    </location>
</feature>
<organism evidence="11">
    <name type="scientific">Dissoconium aciculare CBS 342.82</name>
    <dbReference type="NCBI Taxonomy" id="1314786"/>
    <lineage>
        <taxon>Eukaryota</taxon>
        <taxon>Fungi</taxon>
        <taxon>Dikarya</taxon>
        <taxon>Ascomycota</taxon>
        <taxon>Pezizomycotina</taxon>
        <taxon>Dothideomycetes</taxon>
        <taxon>Dothideomycetidae</taxon>
        <taxon>Mycosphaerellales</taxon>
        <taxon>Dissoconiaceae</taxon>
        <taxon>Dissoconium</taxon>
    </lineage>
</organism>
<keyword evidence="3 5" id="KW-0067">ATP-binding</keyword>
<dbReference type="GO" id="GO:0005874">
    <property type="term" value="C:microtubule"/>
    <property type="evidence" value="ECO:0007669"/>
    <property type="project" value="UniProtKB-KW"/>
</dbReference>
<keyword evidence="4 5" id="KW-0505">Motor protein</keyword>
<feature type="binding site" evidence="5">
    <location>
        <begin position="104"/>
        <end position="111"/>
    </location>
    <ligand>
        <name>ATP</name>
        <dbReference type="ChEBI" id="CHEBI:30616"/>
    </ligand>
</feature>
<feature type="domain" description="Kinesin motor" evidence="9">
    <location>
        <begin position="9"/>
        <end position="448"/>
    </location>
</feature>
<keyword evidence="10" id="KW-1185">Reference proteome</keyword>
<evidence type="ECO:0000256" key="3">
    <source>
        <dbReference type="ARBA" id="ARBA00022840"/>
    </source>
</evidence>
<name>A0A6J3MDG9_9PEZI</name>
<evidence type="ECO:0000256" key="2">
    <source>
        <dbReference type="ARBA" id="ARBA00022741"/>
    </source>
</evidence>
<dbReference type="InterPro" id="IPR001752">
    <property type="entry name" value="Kinesin_motor_dom"/>
</dbReference>
<evidence type="ECO:0000256" key="7">
    <source>
        <dbReference type="SAM" id="Coils"/>
    </source>
</evidence>
<reference evidence="11" key="1">
    <citation type="submission" date="2020-01" db="EMBL/GenBank/DDBJ databases">
        <authorList>
            <consortium name="DOE Joint Genome Institute"/>
            <person name="Haridas S."/>
            <person name="Albert R."/>
            <person name="Binder M."/>
            <person name="Bloem J."/>
            <person name="Labutti K."/>
            <person name="Salamov A."/>
            <person name="Andreopoulos B."/>
            <person name="Baker S.E."/>
            <person name="Barry K."/>
            <person name="Bills G."/>
            <person name="Bluhm B.H."/>
            <person name="Cannon C."/>
            <person name="Castanera R."/>
            <person name="Culley D.E."/>
            <person name="Daum C."/>
            <person name="Ezra D."/>
            <person name="Gonzalez J.B."/>
            <person name="Henrissat B."/>
            <person name="Kuo A."/>
            <person name="Liang C."/>
            <person name="Lipzen A."/>
            <person name="Lutzoni F."/>
            <person name="Magnuson J."/>
            <person name="Mondo S."/>
            <person name="Nolan M."/>
            <person name="Ohm R."/>
            <person name="Pangilinan J."/>
            <person name="Park H.-J."/>
            <person name="Ramirez L."/>
            <person name="Alfaro M."/>
            <person name="Sun H."/>
            <person name="Tritt A."/>
            <person name="Yoshinaga Y."/>
            <person name="Zwiers L.-H."/>
            <person name="Turgeon B.G."/>
            <person name="Goodwin S.B."/>
            <person name="Spatafora J.W."/>
            <person name="Crous P.W."/>
            <person name="Grigoriev I.V."/>
        </authorList>
    </citation>
    <scope>NUCLEOTIDE SEQUENCE</scope>
    <source>
        <strain evidence="11">CBS 342.82</strain>
    </source>
</reference>
<dbReference type="AlphaFoldDB" id="A0A6J3MDG9"/>
<evidence type="ECO:0000256" key="6">
    <source>
        <dbReference type="RuleBase" id="RU000394"/>
    </source>
</evidence>
<dbReference type="GeneID" id="54361719"/>
<dbReference type="Pfam" id="PF00225">
    <property type="entry name" value="Kinesin"/>
    <property type="match status" value="1"/>
</dbReference>
<dbReference type="InterPro" id="IPR027417">
    <property type="entry name" value="P-loop_NTPase"/>
</dbReference>
<dbReference type="SMART" id="SM00129">
    <property type="entry name" value="KISc"/>
    <property type="match status" value="1"/>
</dbReference>
<keyword evidence="2 5" id="KW-0547">Nucleotide-binding</keyword>
<feature type="compositionally biased region" description="Basic residues" evidence="8">
    <location>
        <begin position="635"/>
        <end position="644"/>
    </location>
</feature>
<sequence length="658" mass="72872">MDTKPQSALFDVFLRLRPSTTEDKTRFLEVEAEIEREAATHITIKAPANDHRKRAVERFAFTRVFEESATQRDILERTGAVSLVAGVLGAEGREGRDGLLATLGVTGSGKSHTILGTKSQRGLTQLTLDVLFSQTQQYLVDTETNERNFSSICEADASESQVLTASSFLDGIYDSGPGRFSRATTPMDVSFISTAPAKRYMPRISALPQAPSVEDVNIDVDTSAEYAIIVSMYEVYNDRIFDLLTASGSVKTASKRRALLFKSTEFSPDRKVVAGLRKVVCADLDEALLVLETGLHERRVAGTGSNAVSSRSHGFFCIEVKKRHRGHGIPGPWTSSTMTIVDLAGSERARTAKTAGATLAEAGKINESLMYLGQCMQMQSDNAHATTSNLVPFRQCKLTELLFSNSFAQGNAPHKAPQKAIMIVTANPYGDYNATSQILRYSALAREVTVPRIPSVTSTILSGTAANSKSAGQSSGRSTPSDLVGELEAMNAEVARLREALEITQIRLEEEMQRRIEAEASWTAAEARIHEVEAEIREEVWSEMESKLALEQRRWRAARDEELDRNDEHLDRKLEILASGISIYEDNDKENEQASFDRKSGRNDDQRRMKELEDENTELQSRLMLMEREKIQRSPSKKMKVLKTRKWEGSGVGLSCSP</sequence>
<proteinExistence type="inferred from homology"/>
<dbReference type="SUPFAM" id="SSF52540">
    <property type="entry name" value="P-loop containing nucleoside triphosphate hydrolases"/>
    <property type="match status" value="1"/>
</dbReference>
<keyword evidence="1 6" id="KW-0493">Microtubule</keyword>
<dbReference type="PROSITE" id="PS00411">
    <property type="entry name" value="KINESIN_MOTOR_1"/>
    <property type="match status" value="1"/>
</dbReference>
<keyword evidence="7" id="KW-0175">Coiled coil</keyword>
<evidence type="ECO:0000256" key="4">
    <source>
        <dbReference type="ARBA" id="ARBA00023175"/>
    </source>
</evidence>
<dbReference type="OrthoDB" id="123929at2759"/>
<evidence type="ECO:0000256" key="8">
    <source>
        <dbReference type="SAM" id="MobiDB-lite"/>
    </source>
</evidence>
<dbReference type="PANTHER" id="PTHR24115:SF1008">
    <property type="entry name" value="KINESIN-LIKE PROTEIN SUBITO"/>
    <property type="match status" value="1"/>
</dbReference>